<dbReference type="CDD" id="cd06553">
    <property type="entry name" value="ASCH_Ef3133_like"/>
    <property type="match status" value="1"/>
</dbReference>
<dbReference type="SMART" id="SM01022">
    <property type="entry name" value="ASCH"/>
    <property type="match status" value="1"/>
</dbReference>
<feature type="domain" description="ASCH" evidence="1">
    <location>
        <begin position="21"/>
        <end position="143"/>
    </location>
</feature>
<organism evidence="2 3">
    <name type="scientific">Myceligenerans indicum</name>
    <dbReference type="NCBI Taxonomy" id="2593663"/>
    <lineage>
        <taxon>Bacteria</taxon>
        <taxon>Bacillati</taxon>
        <taxon>Actinomycetota</taxon>
        <taxon>Actinomycetes</taxon>
        <taxon>Micrococcales</taxon>
        <taxon>Promicromonosporaceae</taxon>
        <taxon>Myceligenerans</taxon>
    </lineage>
</organism>
<dbReference type="PANTHER" id="PTHR39203">
    <property type="entry name" value="CYTOPLASMIC PROTEIN-RELATED"/>
    <property type="match status" value="1"/>
</dbReference>
<name>A0ABS1LN52_9MICO</name>
<evidence type="ECO:0000313" key="2">
    <source>
        <dbReference type="EMBL" id="MBL0887667.1"/>
    </source>
</evidence>
<proteinExistence type="predicted"/>
<dbReference type="EMBL" id="JABBYC010000033">
    <property type="protein sequence ID" value="MBL0887667.1"/>
    <property type="molecule type" value="Genomic_DNA"/>
</dbReference>
<comment type="caution">
    <text evidence="2">The sequence shown here is derived from an EMBL/GenBank/DDBJ whole genome shotgun (WGS) entry which is preliminary data.</text>
</comment>
<dbReference type="InterPro" id="IPR015947">
    <property type="entry name" value="PUA-like_sf"/>
</dbReference>
<dbReference type="InterPro" id="IPR007374">
    <property type="entry name" value="ASCH_domain"/>
</dbReference>
<accession>A0ABS1LN52</accession>
<sequence>MAKTGVVTGVLASETVPPPAWAFGDDPEVADELLDLILAREKTATSSMAWEYDDAGEPLPQSGELFILLDGERQPRALIRTTSVDTVPFDEVDEDVARAEGEGDKTLEYWRTEHESFFRRHLPEGREFAGDMPVVVERFELLYPKR</sequence>
<dbReference type="PANTHER" id="PTHR39203:SF1">
    <property type="entry name" value="CYTOPLASMIC PROTEIN"/>
    <property type="match status" value="1"/>
</dbReference>
<keyword evidence="3" id="KW-1185">Reference proteome</keyword>
<dbReference type="PIRSF" id="PIRSF021320">
    <property type="entry name" value="DUF984"/>
    <property type="match status" value="1"/>
</dbReference>
<dbReference type="Proteomes" id="UP000675409">
    <property type="component" value="Unassembled WGS sequence"/>
</dbReference>
<gene>
    <name evidence="2" type="ORF">HGK34_15515</name>
</gene>
<dbReference type="InterPro" id="IPR009326">
    <property type="entry name" value="DUF984"/>
</dbReference>
<dbReference type="Gene3D" id="3.10.400.10">
    <property type="entry name" value="Sulfate adenylyltransferase"/>
    <property type="match status" value="1"/>
</dbReference>
<reference evidence="2 3" key="1">
    <citation type="journal article" date="2021" name="Arch. Microbiol.">
        <title>Myceligenerans indicum sp. nov., an actinobacterium isolated from mangrove sediment of Sundarbans, India.</title>
        <authorList>
            <person name="Asha K."/>
            <person name="Bhadury P."/>
        </authorList>
    </citation>
    <scope>NUCLEOTIDE SEQUENCE [LARGE SCALE GENOMIC DNA]</scope>
    <source>
        <strain evidence="2 3">I2</strain>
    </source>
</reference>
<dbReference type="Pfam" id="PF04266">
    <property type="entry name" value="ASCH"/>
    <property type="match status" value="1"/>
</dbReference>
<evidence type="ECO:0000259" key="1">
    <source>
        <dbReference type="SMART" id="SM01022"/>
    </source>
</evidence>
<dbReference type="SUPFAM" id="SSF88697">
    <property type="entry name" value="PUA domain-like"/>
    <property type="match status" value="1"/>
</dbReference>
<evidence type="ECO:0000313" key="3">
    <source>
        <dbReference type="Proteomes" id="UP000675409"/>
    </source>
</evidence>
<protein>
    <submittedName>
        <fullName evidence="2">ASCH domain-containing protein</fullName>
    </submittedName>
</protein>